<evidence type="ECO:0000256" key="2">
    <source>
        <dbReference type="SAM" id="SignalP"/>
    </source>
</evidence>
<name>A0A4T1ZVU4_9PSED</name>
<proteinExistence type="predicted"/>
<dbReference type="EMBL" id="RFLV01000002">
    <property type="protein sequence ID" value="TIH08495.1"/>
    <property type="molecule type" value="Genomic_DNA"/>
</dbReference>
<sequence length="177" mass="19289">MFCRKLLPLLLLCTATTAQAQIYKWVDESGQKHFSTQPPVAQPNVEPVKINQGYVGDDLPIAETEAEPSESKPTASAKVSKKEMCGSAMRWTAIDIDNLKDIAREKKQSGKASAAEYDKGIKSLDTVNKQITMQDCITSSGEDQKNYECLSKGAGILVCSGLMAEAFKEASKRAQKP</sequence>
<feature type="chain" id="PRO_5020975868" evidence="2">
    <location>
        <begin position="21"/>
        <end position="177"/>
    </location>
</feature>
<dbReference type="Proteomes" id="UP000307541">
    <property type="component" value="Unassembled WGS sequence"/>
</dbReference>
<comment type="caution">
    <text evidence="4">The sequence shown here is derived from an EMBL/GenBank/DDBJ whole genome shotgun (WGS) entry which is preliminary data.</text>
</comment>
<keyword evidence="2" id="KW-0732">Signal</keyword>
<evidence type="ECO:0000256" key="1">
    <source>
        <dbReference type="SAM" id="MobiDB-lite"/>
    </source>
</evidence>
<feature type="domain" description="DUF4124" evidence="3">
    <location>
        <begin position="9"/>
        <end position="50"/>
    </location>
</feature>
<dbReference type="AlphaFoldDB" id="A0A4T1ZVU4"/>
<protein>
    <submittedName>
        <fullName evidence="4">DUF4124 domain-containing protein</fullName>
    </submittedName>
</protein>
<feature type="region of interest" description="Disordered" evidence="1">
    <location>
        <begin position="63"/>
        <end position="84"/>
    </location>
</feature>
<organism evidence="4 5">
    <name type="scientific">Pseudomonas leptonychotis</name>
    <dbReference type="NCBI Taxonomy" id="2448482"/>
    <lineage>
        <taxon>Bacteria</taxon>
        <taxon>Pseudomonadati</taxon>
        <taxon>Pseudomonadota</taxon>
        <taxon>Gammaproteobacteria</taxon>
        <taxon>Pseudomonadales</taxon>
        <taxon>Pseudomonadaceae</taxon>
        <taxon>Pseudomonas</taxon>
    </lineage>
</organism>
<keyword evidence="5" id="KW-1185">Reference proteome</keyword>
<gene>
    <name evidence="4" type="ORF">D8779_13405</name>
</gene>
<accession>A0A4T1ZVU4</accession>
<dbReference type="OrthoDB" id="7068596at2"/>
<dbReference type="InterPro" id="IPR025392">
    <property type="entry name" value="DUF4124"/>
</dbReference>
<dbReference type="Pfam" id="PF13511">
    <property type="entry name" value="DUF4124"/>
    <property type="match status" value="1"/>
</dbReference>
<evidence type="ECO:0000313" key="5">
    <source>
        <dbReference type="Proteomes" id="UP000307541"/>
    </source>
</evidence>
<evidence type="ECO:0000313" key="4">
    <source>
        <dbReference type="EMBL" id="TIH08495.1"/>
    </source>
</evidence>
<dbReference type="RefSeq" id="WP_136664974.1">
    <property type="nucleotide sequence ID" value="NZ_RFLV01000002.1"/>
</dbReference>
<evidence type="ECO:0000259" key="3">
    <source>
        <dbReference type="Pfam" id="PF13511"/>
    </source>
</evidence>
<reference evidence="4 5" key="1">
    <citation type="submission" date="2018-10" db="EMBL/GenBank/DDBJ databases">
        <title>Pseudomonas leptonychotis sp. nov., isolated from Weddell seals in Antarctica.</title>
        <authorList>
            <person name="Novakova D."/>
            <person name="Svec P."/>
            <person name="Kralova S."/>
            <person name="Kristofova L."/>
            <person name="Zeman M."/>
            <person name="Pantucek R."/>
            <person name="Maslanova I."/>
            <person name="Sedlacek I."/>
        </authorList>
    </citation>
    <scope>NUCLEOTIDE SEQUENCE [LARGE SCALE GENOMIC DNA]</scope>
    <source>
        <strain evidence="4 5">CCM 8849</strain>
    </source>
</reference>
<feature type="signal peptide" evidence="2">
    <location>
        <begin position="1"/>
        <end position="20"/>
    </location>
</feature>